<feature type="region of interest" description="Disordered" evidence="1">
    <location>
        <begin position="255"/>
        <end position="286"/>
    </location>
</feature>
<protein>
    <submittedName>
        <fullName evidence="2">Uncharacterized protein</fullName>
    </submittedName>
</protein>
<comment type="caution">
    <text evidence="2">The sequence shown here is derived from an EMBL/GenBank/DDBJ whole genome shotgun (WGS) entry which is preliminary data.</text>
</comment>
<keyword evidence="3" id="KW-1185">Reference proteome</keyword>
<feature type="region of interest" description="Disordered" evidence="1">
    <location>
        <begin position="162"/>
        <end position="189"/>
    </location>
</feature>
<evidence type="ECO:0000313" key="3">
    <source>
        <dbReference type="Proteomes" id="UP001163798"/>
    </source>
</evidence>
<dbReference type="EMBL" id="MU793746">
    <property type="protein sequence ID" value="KAJ3780417.1"/>
    <property type="molecule type" value="Genomic_DNA"/>
</dbReference>
<feature type="region of interest" description="Disordered" evidence="1">
    <location>
        <begin position="1"/>
        <end position="77"/>
    </location>
</feature>
<feature type="compositionally biased region" description="Low complexity" evidence="1">
    <location>
        <begin position="569"/>
        <end position="581"/>
    </location>
</feature>
<feature type="compositionally biased region" description="Basic and acidic residues" evidence="1">
    <location>
        <begin position="10"/>
        <end position="22"/>
    </location>
</feature>
<feature type="compositionally biased region" description="Polar residues" evidence="1">
    <location>
        <begin position="492"/>
        <end position="507"/>
    </location>
</feature>
<organism evidence="2 3">
    <name type="scientific">Lentinula aff. detonsa</name>
    <dbReference type="NCBI Taxonomy" id="2804958"/>
    <lineage>
        <taxon>Eukaryota</taxon>
        <taxon>Fungi</taxon>
        <taxon>Dikarya</taxon>
        <taxon>Basidiomycota</taxon>
        <taxon>Agaricomycotina</taxon>
        <taxon>Agaricomycetes</taxon>
        <taxon>Agaricomycetidae</taxon>
        <taxon>Agaricales</taxon>
        <taxon>Marasmiineae</taxon>
        <taxon>Omphalotaceae</taxon>
        <taxon>Lentinula</taxon>
    </lineage>
</organism>
<feature type="compositionally biased region" description="Polar residues" evidence="1">
    <location>
        <begin position="420"/>
        <end position="438"/>
    </location>
</feature>
<feature type="region of interest" description="Disordered" evidence="1">
    <location>
        <begin position="569"/>
        <end position="589"/>
    </location>
</feature>
<dbReference type="AlphaFoldDB" id="A0AA38KTD4"/>
<feature type="compositionally biased region" description="Low complexity" evidence="1">
    <location>
        <begin position="54"/>
        <end position="65"/>
    </location>
</feature>
<gene>
    <name evidence="2" type="ORF">GGU10DRAFT_380652</name>
</gene>
<reference evidence="2" key="1">
    <citation type="submission" date="2022-08" db="EMBL/GenBank/DDBJ databases">
        <authorList>
            <consortium name="DOE Joint Genome Institute"/>
            <person name="Min B."/>
            <person name="Riley R."/>
            <person name="Sierra-Patev S."/>
            <person name="Naranjo-Ortiz M."/>
            <person name="Looney B."/>
            <person name="Konkel Z."/>
            <person name="Slot J.C."/>
            <person name="Sakamoto Y."/>
            <person name="Steenwyk J.L."/>
            <person name="Rokas A."/>
            <person name="Carro J."/>
            <person name="Camarero S."/>
            <person name="Ferreira P."/>
            <person name="Molpeceres G."/>
            <person name="Ruiz-Duenas F.J."/>
            <person name="Serrano A."/>
            <person name="Henrissat B."/>
            <person name="Drula E."/>
            <person name="Hughes K.W."/>
            <person name="Mata J.L."/>
            <person name="Ishikawa N.K."/>
            <person name="Vargas-Isla R."/>
            <person name="Ushijima S."/>
            <person name="Smith C.A."/>
            <person name="Ahrendt S."/>
            <person name="Andreopoulos W."/>
            <person name="He G."/>
            <person name="Labutti K."/>
            <person name="Lipzen A."/>
            <person name="Ng V."/>
            <person name="Sandor L."/>
            <person name="Barry K."/>
            <person name="Martinez A.T."/>
            <person name="Xiao Y."/>
            <person name="Gibbons J.G."/>
            <person name="Terashima K."/>
            <person name="Hibbett D.S."/>
            <person name="Grigoriev I.V."/>
        </authorList>
    </citation>
    <scope>NUCLEOTIDE SEQUENCE</scope>
    <source>
        <strain evidence="2">TFB10291</strain>
    </source>
</reference>
<name>A0AA38KTD4_9AGAR</name>
<feature type="compositionally biased region" description="Low complexity" evidence="1">
    <location>
        <begin position="29"/>
        <end position="45"/>
    </location>
</feature>
<feature type="compositionally biased region" description="Polar residues" evidence="1">
    <location>
        <begin position="340"/>
        <end position="356"/>
    </location>
</feature>
<evidence type="ECO:0000313" key="2">
    <source>
        <dbReference type="EMBL" id="KAJ3780417.1"/>
    </source>
</evidence>
<feature type="region of interest" description="Disordered" evidence="1">
    <location>
        <begin position="683"/>
        <end position="702"/>
    </location>
</feature>
<feature type="region of interest" description="Disordered" evidence="1">
    <location>
        <begin position="340"/>
        <end position="371"/>
    </location>
</feature>
<feature type="region of interest" description="Disordered" evidence="1">
    <location>
        <begin position="304"/>
        <end position="327"/>
    </location>
</feature>
<feature type="region of interest" description="Disordered" evidence="1">
    <location>
        <begin position="808"/>
        <end position="865"/>
    </location>
</feature>
<feature type="compositionally biased region" description="Low complexity" evidence="1">
    <location>
        <begin position="255"/>
        <end position="267"/>
    </location>
</feature>
<dbReference type="Proteomes" id="UP001163798">
    <property type="component" value="Unassembled WGS sequence"/>
</dbReference>
<sequence length="1244" mass="137559">MAIDGIGQKQDWKRNKKQEPVRPPHYNKSTPFLTTTTTTSSPTSTNQQHDHMEGSSGSYSVGAGSLARAEGKRKAHDVTNVEDEDVEALGDASEEVEDFTSMQRIKFGLGLKDYSELRLVKKVPINISNLAYGFPLSSSATMRDVKNPPVNRKYIQESDPRIANAGSEVSNTESISVEPSKAENDQPTGIGASTSGALLVESSNVRYDQAALCLSQDQNEELRALAAHYASLGYDVTDPQFIPWALTIVTRSPLEEVSTTESMSVESPDTDTSLPPHDHHGDLIDQVPLTSQDNDEKLCVSMAQSSTHHGADSAGIESPNSGKDQLTTNGTLAIRTLSVESSNVQDNQATRLQSQDQNDESVAPPSPPVASLDWLSSYSTISVESSQTENEQPLENVASITQLHDHDHEPQDQDDDAMSVDSSCTENEQSAENGASITESRDYEVDAPQDDCSESVFGIDGSGSEVSDTEIVSVSAFQGSDGTGIVLEESPNAENDQTGSGASTSETPLLESSDAQEDQDQDQAALCLSQDQNEELRALAAHYASLGYDVTDPQFIPWALTIVTRSPLEEVSTTESMSVESPDTDTSLPPHDHHEDLIDQVPMPLQDLDEKLRASMAHHTSWDSTGTDAEDNQPAALCLSQDQNEELRALATHCTSQGYDVTDSQFIPWALKKLTCSLSEEGSDAESMPVESPNIDIPVSPHNQSEEDEKLRAFMAHYASQGVDVTLPDFIFWARSQGYCFQAERLSSTAANTDCSIPGTWHFETVEEQSTLLPSTEHQHRVQSVQIKEVSEVDVHRYKNNLRLDEPLLRPLTPGLPMEDHMDCSAEGDSEDHDGSEEEEEPSPIADSPNSPWPHPRPLPNEEEDVRSLKAELNSLINGPVKCPSMKKHFIDLMNLSGADSAKLEHLLDKCYKYVGTIPHTGEVPDNHGDDLFSDFGPKPKLYKRPQHRPEGRVNLAEKVRYEVAKLMKVFDSNEYREVEPASSDVDMDSTSGKKRLVTVSQIGLKLWKERLGPGPSVDDFVLQLDAGIHTPWNKAACAVFCKYFFSQEGHGGYKRDLVKKAFMARIVQLKRDFESQGQEKTTERLDEERRARRLARRSTLLHRRIRAFNIMYSTEQGPLGDLARFISYLCAECMSGDETGPDQKYIKTTVQWRSQELIDFLHLLSAFHLKLRYRGNGKYSNGVFPHARYPSTRSESVFEINAAPRCLPVNWYNPAWLAFDESRAHVLAPGPAVSLQLPDRHRG</sequence>
<evidence type="ECO:0000256" key="1">
    <source>
        <dbReference type="SAM" id="MobiDB-lite"/>
    </source>
</evidence>
<accession>A0AA38KTD4</accession>
<feature type="region of interest" description="Disordered" evidence="1">
    <location>
        <begin position="482"/>
        <end position="522"/>
    </location>
</feature>
<feature type="compositionally biased region" description="Acidic residues" evidence="1">
    <location>
        <begin position="826"/>
        <end position="842"/>
    </location>
</feature>
<feature type="region of interest" description="Disordered" evidence="1">
    <location>
        <begin position="406"/>
        <end position="467"/>
    </location>
</feature>
<feature type="compositionally biased region" description="Polar residues" evidence="1">
    <location>
        <begin position="167"/>
        <end position="177"/>
    </location>
</feature>
<feature type="compositionally biased region" description="Polar residues" evidence="1">
    <location>
        <begin position="318"/>
        <end position="327"/>
    </location>
</feature>
<proteinExistence type="predicted"/>